<organism evidence="4">
    <name type="scientific">Caulobacter sp. 73W</name>
    <dbReference type="NCBI Taxonomy" id="3161137"/>
    <lineage>
        <taxon>Bacteria</taxon>
        <taxon>Pseudomonadati</taxon>
        <taxon>Pseudomonadota</taxon>
        <taxon>Alphaproteobacteria</taxon>
        <taxon>Caulobacterales</taxon>
        <taxon>Caulobacteraceae</taxon>
        <taxon>Caulobacter</taxon>
    </lineage>
</organism>
<keyword evidence="1" id="KW-0808">Transferase</keyword>
<accession>A0AB39KZ34</accession>
<evidence type="ECO:0000313" key="4">
    <source>
        <dbReference type="EMBL" id="XDO98436.1"/>
    </source>
</evidence>
<dbReference type="SUPFAM" id="SSF53613">
    <property type="entry name" value="Ribokinase-like"/>
    <property type="match status" value="1"/>
</dbReference>
<proteinExistence type="predicted"/>
<dbReference type="EMBL" id="CP158375">
    <property type="protein sequence ID" value="XDO98436.1"/>
    <property type="molecule type" value="Genomic_DNA"/>
</dbReference>
<evidence type="ECO:0000256" key="2">
    <source>
        <dbReference type="ARBA" id="ARBA00022777"/>
    </source>
</evidence>
<dbReference type="GO" id="GO:0016301">
    <property type="term" value="F:kinase activity"/>
    <property type="evidence" value="ECO:0007669"/>
    <property type="project" value="UniProtKB-KW"/>
</dbReference>
<feature type="domain" description="Carbohydrate kinase PfkB" evidence="3">
    <location>
        <begin position="3"/>
        <end position="292"/>
    </location>
</feature>
<dbReference type="PANTHER" id="PTHR10584">
    <property type="entry name" value="SUGAR KINASE"/>
    <property type="match status" value="1"/>
</dbReference>
<sequence>MTKSLMCVGLTTLDVTGRAIDALPSGEGTTLVEGIAVNPAGTAAGAALIAARLGLDVSLLGAVGDDFTGRCVRLGLEEGSVRLDHLAVLAGFPTSTTILAVDSQGRRPNFHALGAGLFAEVNDAAVKAAGGSDFVHYGGIGGPKLDGGEGARLLKAAKAGGAVVTLDIISPQPTARQELERLAPHVDYLLPSAEEARHLTGQEDLAAAAEELAALGPRGVFIKDGPRGVVVRLAGETTRLPAHEIRPVDTTSCGDAFCAAFVRGLAQSMPPLEAARFATAAAALVAQGLGVYGALKDFDAVVTAMHDLPLRG</sequence>
<evidence type="ECO:0000256" key="1">
    <source>
        <dbReference type="ARBA" id="ARBA00022679"/>
    </source>
</evidence>
<dbReference type="PANTHER" id="PTHR10584:SF166">
    <property type="entry name" value="RIBOKINASE"/>
    <property type="match status" value="1"/>
</dbReference>
<dbReference type="InterPro" id="IPR011611">
    <property type="entry name" value="PfkB_dom"/>
</dbReference>
<dbReference type="AlphaFoldDB" id="A0AB39KZ34"/>
<dbReference type="Pfam" id="PF00294">
    <property type="entry name" value="PfkB"/>
    <property type="match status" value="1"/>
</dbReference>
<dbReference type="InterPro" id="IPR029056">
    <property type="entry name" value="Ribokinase-like"/>
</dbReference>
<protein>
    <submittedName>
        <fullName evidence="4">Carbohydrate kinase family protein</fullName>
    </submittedName>
</protein>
<keyword evidence="2 4" id="KW-0418">Kinase</keyword>
<dbReference type="GO" id="GO:0005829">
    <property type="term" value="C:cytosol"/>
    <property type="evidence" value="ECO:0007669"/>
    <property type="project" value="TreeGrafter"/>
</dbReference>
<gene>
    <name evidence="4" type="ORF">ABOZ73_08490</name>
</gene>
<evidence type="ECO:0000259" key="3">
    <source>
        <dbReference type="Pfam" id="PF00294"/>
    </source>
</evidence>
<name>A0AB39KZ34_9CAUL</name>
<reference evidence="4" key="1">
    <citation type="submission" date="2024-06" db="EMBL/GenBank/DDBJ databases">
        <title>Caulobacter inopinatus, sp. nov.</title>
        <authorList>
            <person name="Donachie S.P."/>
        </authorList>
    </citation>
    <scope>NUCLEOTIDE SEQUENCE</scope>
    <source>
        <strain evidence="4">73W</strain>
    </source>
</reference>
<dbReference type="RefSeq" id="WP_369062311.1">
    <property type="nucleotide sequence ID" value="NZ_CP158375.1"/>
</dbReference>
<dbReference type="Gene3D" id="3.40.1190.20">
    <property type="match status" value="1"/>
</dbReference>